<name>A0A6J6HZM4_9ZZZZ</name>
<dbReference type="AlphaFoldDB" id="A0A6J6HZM4"/>
<dbReference type="EMBL" id="CAEZUX010000103">
    <property type="protein sequence ID" value="CAB4618640.1"/>
    <property type="molecule type" value="Genomic_DNA"/>
</dbReference>
<protein>
    <submittedName>
        <fullName evidence="1">Unannotated protein</fullName>
    </submittedName>
</protein>
<accession>A0A6J6HZM4</accession>
<reference evidence="1" key="1">
    <citation type="submission" date="2020-05" db="EMBL/GenBank/DDBJ databases">
        <authorList>
            <person name="Chiriac C."/>
            <person name="Salcher M."/>
            <person name="Ghai R."/>
            <person name="Kavagutti S V."/>
        </authorList>
    </citation>
    <scope>NUCLEOTIDE SEQUENCE</scope>
</reference>
<proteinExistence type="predicted"/>
<evidence type="ECO:0000313" key="1">
    <source>
        <dbReference type="EMBL" id="CAB4618640.1"/>
    </source>
</evidence>
<gene>
    <name evidence="1" type="ORF">UFOPK1874_00889</name>
</gene>
<organism evidence="1">
    <name type="scientific">freshwater metagenome</name>
    <dbReference type="NCBI Taxonomy" id="449393"/>
    <lineage>
        <taxon>unclassified sequences</taxon>
        <taxon>metagenomes</taxon>
        <taxon>ecological metagenomes</taxon>
    </lineage>
</organism>
<sequence length="145" mass="15412">MLNASLIDVPRPFIDPINTFVEALGVASMALQRPRSDSAIALLLDEQRRGLAMFRIPPLSSRTIHTVVAHCSEMPSTSSVVLVSSRRGVPVVPADIALLHLCTGTLAAAGIRLFDWAVIGSGGVYCPRTLAGVPDPWPDSTPCLL</sequence>